<keyword evidence="4 5" id="KW-0949">S-adenosyl-L-methionine</keyword>
<comment type="similarity">
    <text evidence="1">Belongs to the class IV-like SAM-binding methyltransferase superfamily. RNA methyltransferase TrmH family.</text>
</comment>
<dbReference type="PIRSF" id="PIRSF004808">
    <property type="entry name" value="LasT"/>
    <property type="match status" value="1"/>
</dbReference>
<dbReference type="Pfam" id="PF00588">
    <property type="entry name" value="SpoU_methylase"/>
    <property type="match status" value="1"/>
</dbReference>
<dbReference type="SUPFAM" id="SSF75217">
    <property type="entry name" value="alpha/beta knot"/>
    <property type="match status" value="1"/>
</dbReference>
<evidence type="ECO:0000256" key="4">
    <source>
        <dbReference type="ARBA" id="ARBA00022691"/>
    </source>
</evidence>
<dbReference type="EC" id="2.1.1.200" evidence="5"/>
<dbReference type="Proteomes" id="UP000445000">
    <property type="component" value="Unassembled WGS sequence"/>
</dbReference>
<keyword evidence="2 5" id="KW-0489">Methyltransferase</keyword>
<dbReference type="Gene3D" id="1.10.8.590">
    <property type="match status" value="1"/>
</dbReference>
<dbReference type="InterPro" id="IPR029026">
    <property type="entry name" value="tRNA_m1G_MTases_N"/>
</dbReference>
<keyword evidence="3 7" id="KW-0808">Transferase</keyword>
<evidence type="ECO:0000256" key="5">
    <source>
        <dbReference type="RuleBase" id="RU362024"/>
    </source>
</evidence>
<comment type="catalytic activity">
    <reaction evidence="5">
        <text>uridine(32) in tRNA + S-adenosyl-L-methionine = 2'-O-methyluridine(32) in tRNA + S-adenosyl-L-homocysteine + H(+)</text>
        <dbReference type="Rhea" id="RHEA:42936"/>
        <dbReference type="Rhea" id="RHEA-COMP:10107"/>
        <dbReference type="Rhea" id="RHEA-COMP:10290"/>
        <dbReference type="ChEBI" id="CHEBI:15378"/>
        <dbReference type="ChEBI" id="CHEBI:57856"/>
        <dbReference type="ChEBI" id="CHEBI:59789"/>
        <dbReference type="ChEBI" id="CHEBI:65315"/>
        <dbReference type="ChEBI" id="CHEBI:74478"/>
        <dbReference type="EC" id="2.1.1.200"/>
    </reaction>
</comment>
<dbReference type="EMBL" id="BLJN01000002">
    <property type="protein sequence ID" value="GFE80367.1"/>
    <property type="molecule type" value="Genomic_DNA"/>
</dbReference>
<dbReference type="GO" id="GO:0160206">
    <property type="term" value="F:tRNA (cytidine(32)/uridine(32)-2'-O)-methyltransferase activity"/>
    <property type="evidence" value="ECO:0007669"/>
    <property type="project" value="UniProtKB-EC"/>
</dbReference>
<accession>A0A829YAN6</accession>
<comment type="function">
    <text evidence="5">Catalyzes the formation of 2'O-methylated cytidine (Cm32) or 2'O-methylated uridine (Um32) at position 32 in tRNA.</text>
</comment>
<organism evidence="7 8">
    <name type="scientific">Steroidobacter agaridevorans</name>
    <dbReference type="NCBI Taxonomy" id="2695856"/>
    <lineage>
        <taxon>Bacteria</taxon>
        <taxon>Pseudomonadati</taxon>
        <taxon>Pseudomonadota</taxon>
        <taxon>Gammaproteobacteria</taxon>
        <taxon>Steroidobacterales</taxon>
        <taxon>Steroidobacteraceae</taxon>
        <taxon>Steroidobacter</taxon>
    </lineage>
</organism>
<dbReference type="InterPro" id="IPR029028">
    <property type="entry name" value="Alpha/beta_knot_MTases"/>
</dbReference>
<feature type="domain" description="tRNA/rRNA methyltransferase SpoU type" evidence="6">
    <location>
        <begin position="3"/>
        <end position="152"/>
    </location>
</feature>
<dbReference type="CDD" id="cd18093">
    <property type="entry name" value="SpoU-like_TrmJ"/>
    <property type="match status" value="1"/>
</dbReference>
<comment type="subunit">
    <text evidence="5">Homodimer.</text>
</comment>
<evidence type="ECO:0000256" key="2">
    <source>
        <dbReference type="ARBA" id="ARBA00022603"/>
    </source>
</evidence>
<dbReference type="PANTHER" id="PTHR42786">
    <property type="entry name" value="TRNA/RRNA METHYLTRANSFERASE"/>
    <property type="match status" value="1"/>
</dbReference>
<gene>
    <name evidence="5 7" type="primary">trmJ</name>
    <name evidence="7" type="ORF">GCM10011487_23670</name>
</gene>
<comment type="catalytic activity">
    <reaction evidence="5">
        <text>cytidine(32) in tRNA + S-adenosyl-L-methionine = 2'-O-methylcytidine(32) in tRNA + S-adenosyl-L-homocysteine + H(+)</text>
        <dbReference type="Rhea" id="RHEA:42932"/>
        <dbReference type="Rhea" id="RHEA-COMP:10288"/>
        <dbReference type="Rhea" id="RHEA-COMP:10289"/>
        <dbReference type="ChEBI" id="CHEBI:15378"/>
        <dbReference type="ChEBI" id="CHEBI:57856"/>
        <dbReference type="ChEBI" id="CHEBI:59789"/>
        <dbReference type="ChEBI" id="CHEBI:74495"/>
        <dbReference type="ChEBI" id="CHEBI:82748"/>
        <dbReference type="EC" id="2.1.1.200"/>
    </reaction>
</comment>
<name>A0A829YAN6_9GAMM</name>
<keyword evidence="5" id="KW-0963">Cytoplasm</keyword>
<dbReference type="FunFam" id="3.40.1280.10:FF:000006">
    <property type="entry name" value="Uncharacterized tRNA/rRNA methyltransferase HI_0380"/>
    <property type="match status" value="1"/>
</dbReference>
<dbReference type="RefSeq" id="WP_202626719.1">
    <property type="nucleotide sequence ID" value="NZ_BLJN01000002.1"/>
</dbReference>
<evidence type="ECO:0000259" key="6">
    <source>
        <dbReference type="Pfam" id="PF00588"/>
    </source>
</evidence>
<evidence type="ECO:0000256" key="1">
    <source>
        <dbReference type="ARBA" id="ARBA00007228"/>
    </source>
</evidence>
<dbReference type="GO" id="GO:0003723">
    <property type="term" value="F:RNA binding"/>
    <property type="evidence" value="ECO:0007669"/>
    <property type="project" value="InterPro"/>
</dbReference>
<proteinExistence type="inferred from homology"/>
<evidence type="ECO:0000313" key="7">
    <source>
        <dbReference type="EMBL" id="GFE80367.1"/>
    </source>
</evidence>
<dbReference type="InterPro" id="IPR001537">
    <property type="entry name" value="SpoU_MeTrfase"/>
</dbReference>
<dbReference type="Gene3D" id="3.40.1280.10">
    <property type="match status" value="1"/>
</dbReference>
<comment type="caution">
    <text evidence="7">The sequence shown here is derived from an EMBL/GenBank/DDBJ whole genome shotgun (WGS) entry which is preliminary data.</text>
</comment>
<protein>
    <recommendedName>
        <fullName evidence="5">tRNA (cytidine/uridine-2'-O-)-methyltransferase TrmJ</fullName>
        <ecNumber evidence="5">2.1.1.200</ecNumber>
    </recommendedName>
    <alternativeName>
        <fullName evidence="5">tRNA (cytidine(32)/uridine(32)-2'-O)-methyltransferase</fullName>
    </alternativeName>
    <alternativeName>
        <fullName evidence="5">tRNA Cm32/Um32 methyltransferase</fullName>
    </alternativeName>
</protein>
<dbReference type="AlphaFoldDB" id="A0A829YAN6"/>
<keyword evidence="5" id="KW-0819">tRNA processing</keyword>
<sequence length="244" mass="26758">MSIRVVLVDPNHPGNIGAVARAMKNMGLSELHLVRPKAFPHAEATARASGADDVLDAARVHEEFDDAIADCGFVVGTSARKRYMSFDLVEPRECAQLVAEAAQVGNVAIVFGSEKYGLLNVELSRCHRLVTIPTAGDYASLNLGMAVQVIAYEIMLATRAGAPAMPPPEVPFATAREMELLYEHFERVLEEIDFRDRTGGGHLMARIRRLFNRSRLDQNEMNILRGILTAVQSRRRTAGKTASS</sequence>
<dbReference type="NCBIfam" id="TIGR00050">
    <property type="entry name" value="rRNA_methyl_1"/>
    <property type="match status" value="1"/>
</dbReference>
<dbReference type="PANTHER" id="PTHR42786:SF2">
    <property type="entry name" value="TRNA (CYTIDINE_URIDINE-2'-O-)-METHYLTRANSFERASE TRMJ"/>
    <property type="match status" value="1"/>
</dbReference>
<reference evidence="8" key="1">
    <citation type="submission" date="2020-01" db="EMBL/GenBank/DDBJ databases">
        <title>'Steroidobacter agaridevorans' sp. nov., agar-degrading bacteria isolated from rhizosphere soils.</title>
        <authorList>
            <person name="Ikenaga M."/>
            <person name="Kataoka M."/>
            <person name="Murouchi A."/>
            <person name="Katsuragi S."/>
            <person name="Sakai M."/>
        </authorList>
    </citation>
    <scope>NUCLEOTIDE SEQUENCE [LARGE SCALE GENOMIC DNA]</scope>
    <source>
        <strain evidence="8">YU21-B</strain>
    </source>
</reference>
<dbReference type="InterPro" id="IPR004384">
    <property type="entry name" value="RNA_MeTrfase_TrmJ/LasT"/>
</dbReference>
<keyword evidence="8" id="KW-1185">Reference proteome</keyword>
<comment type="subcellular location">
    <subcellularLocation>
        <location evidence="5">Cytoplasm</location>
    </subcellularLocation>
</comment>
<evidence type="ECO:0000313" key="8">
    <source>
        <dbReference type="Proteomes" id="UP000445000"/>
    </source>
</evidence>
<dbReference type="GO" id="GO:0005829">
    <property type="term" value="C:cytosol"/>
    <property type="evidence" value="ECO:0007669"/>
    <property type="project" value="TreeGrafter"/>
</dbReference>
<dbReference type="GO" id="GO:0002128">
    <property type="term" value="P:tRNA nucleoside ribose methylation"/>
    <property type="evidence" value="ECO:0007669"/>
    <property type="project" value="TreeGrafter"/>
</dbReference>
<evidence type="ECO:0000256" key="3">
    <source>
        <dbReference type="ARBA" id="ARBA00022679"/>
    </source>
</evidence>